<dbReference type="Proteomes" id="UP000290545">
    <property type="component" value="Unassembled WGS sequence"/>
</dbReference>
<evidence type="ECO:0000313" key="2">
    <source>
        <dbReference type="Proteomes" id="UP000290545"/>
    </source>
</evidence>
<dbReference type="PROSITE" id="PS51257">
    <property type="entry name" value="PROKAR_LIPOPROTEIN"/>
    <property type="match status" value="1"/>
</dbReference>
<reference evidence="1 2" key="1">
    <citation type="submission" date="2019-01" db="EMBL/GenBank/DDBJ databases">
        <title>Filimonas sp. strain TTM-71.</title>
        <authorList>
            <person name="Chen W.-M."/>
        </authorList>
    </citation>
    <scope>NUCLEOTIDE SEQUENCE [LARGE SCALE GENOMIC DNA]</scope>
    <source>
        <strain evidence="1 2">TTM-71</strain>
    </source>
</reference>
<comment type="caution">
    <text evidence="1">The sequence shown here is derived from an EMBL/GenBank/DDBJ whole genome shotgun (WGS) entry which is preliminary data.</text>
</comment>
<dbReference type="EMBL" id="SDHZ01000001">
    <property type="protein sequence ID" value="RXK85311.1"/>
    <property type="molecule type" value="Genomic_DNA"/>
</dbReference>
<sequence>MKSAFTSFSHRFLLFITVIFTLLIASCKKSEREMSLRSELFVYSGDKQSLKALSEDLTVLDLQFHFVDSLEKGGTIDWNSYFITGSLADTTCDYAFAVRQGEVLENIILATRSKNQKFIKGRVINFKNLSKLESPFRIAKIFQCYEKVGYKIPTSVTSFIEKDSTLSVNASKSNRACSKAGLNTRSTSCALFFSAGYYLQIVPGTCPDIFLVQDAIQSYVIEQLRLELSNIYQANFNVSVIPNLYTQIDGPSDLVSLIDEYFLRTTISNIMQNYVQQYWANCNIYQLYLTDLRILGTSCDNQGGGPADPPTTPEEHGQLISIEEEEETDTYLQEQGFLEDGISYERIKYRYNAQILRLSNSDFVDRVIMYPITADPIQSVYKDRYGRSVTRNLTLFNHVNTYSIMPFDRRFVELHWTCLVIARYIYSNGDVTTRQWPITKDAVM</sequence>
<dbReference type="RefSeq" id="WP_129001063.1">
    <property type="nucleotide sequence ID" value="NZ_SDHZ01000001.1"/>
</dbReference>
<dbReference type="OrthoDB" id="9878094at2"/>
<keyword evidence="2" id="KW-1185">Reference proteome</keyword>
<organism evidence="1 2">
    <name type="scientific">Filimonas effusa</name>
    <dbReference type="NCBI Taxonomy" id="2508721"/>
    <lineage>
        <taxon>Bacteria</taxon>
        <taxon>Pseudomonadati</taxon>
        <taxon>Bacteroidota</taxon>
        <taxon>Chitinophagia</taxon>
        <taxon>Chitinophagales</taxon>
        <taxon>Chitinophagaceae</taxon>
        <taxon>Filimonas</taxon>
    </lineage>
</organism>
<name>A0A4Q1D7U6_9BACT</name>
<protein>
    <submittedName>
        <fullName evidence="1">Uncharacterized protein</fullName>
    </submittedName>
</protein>
<gene>
    <name evidence="1" type="ORF">ESB13_00350</name>
</gene>
<accession>A0A4Q1D7U6</accession>
<proteinExistence type="predicted"/>
<evidence type="ECO:0000313" key="1">
    <source>
        <dbReference type="EMBL" id="RXK85311.1"/>
    </source>
</evidence>
<dbReference type="AlphaFoldDB" id="A0A4Q1D7U6"/>